<keyword evidence="2" id="KW-0328">Glycosyltransferase</keyword>
<feature type="domain" description="Glycosyltransferase 2-like" evidence="1">
    <location>
        <begin position="5"/>
        <end position="142"/>
    </location>
</feature>
<keyword evidence="2" id="KW-0808">Transferase</keyword>
<sequence length="322" mass="37129">MPKISVIIPVYGTERYIEKCVRSVMEQTFEDIEILCIDDCSPDNSAAIIERLAAEDKRIRLIRHDRNLGLGGARNTGISEARAPYLASVDSDDYIDPSMLERLWDATDGQTVDIVSCGFALVNEDGSLMKKTEKPEQTFYNEHGQVNILDLLPSAFWNKLWRTRLFTDNNITFPNHLYFEDLATTPRVLHFAQRIRSIPDPLYNYMIRETSITNTFGAKHIIDYFRVYDVLWAFLSDEGLFGRYQYEFIEKIGKTLHFHTEAVLASDMSEADQTQYLRYLLLLKIAYLEYNSTLRELDTDSLRSLLLTARSWEDVEALTGSS</sequence>
<dbReference type="PANTHER" id="PTHR22916:SF3">
    <property type="entry name" value="UDP-GLCNAC:BETAGAL BETA-1,3-N-ACETYLGLUCOSAMINYLTRANSFERASE-LIKE PROTEIN 1"/>
    <property type="match status" value="1"/>
</dbReference>
<dbReference type="EMBL" id="CYSA01000015">
    <property type="protein sequence ID" value="CUH64399.1"/>
    <property type="molecule type" value="Genomic_DNA"/>
</dbReference>
<proteinExistence type="predicted"/>
<dbReference type="InterPro" id="IPR029044">
    <property type="entry name" value="Nucleotide-diphossugar_trans"/>
</dbReference>
<accession>A0A0P1F8I9</accession>
<dbReference type="PANTHER" id="PTHR22916">
    <property type="entry name" value="GLYCOSYLTRANSFERASE"/>
    <property type="match status" value="1"/>
</dbReference>
<dbReference type="Pfam" id="PF00535">
    <property type="entry name" value="Glycos_transf_2"/>
    <property type="match status" value="1"/>
</dbReference>
<name>A0A0P1F8I9_THAGE</name>
<dbReference type="AlphaFoldDB" id="A0A0P1F8I9"/>
<reference evidence="2 3" key="1">
    <citation type="submission" date="2015-09" db="EMBL/GenBank/DDBJ databases">
        <authorList>
            <consortium name="Swine Surveillance"/>
        </authorList>
    </citation>
    <scope>NUCLEOTIDE SEQUENCE [LARGE SCALE GENOMIC DNA]</scope>
    <source>
        <strain evidence="2 3">CECT 4357</strain>
    </source>
</reference>
<dbReference type="Gene3D" id="3.90.550.10">
    <property type="entry name" value="Spore Coat Polysaccharide Biosynthesis Protein SpsA, Chain A"/>
    <property type="match status" value="1"/>
</dbReference>
<dbReference type="STRING" id="53501.SAMN04488043_1225"/>
<dbReference type="GO" id="GO:0016758">
    <property type="term" value="F:hexosyltransferase activity"/>
    <property type="evidence" value="ECO:0007669"/>
    <property type="project" value="UniProtKB-ARBA"/>
</dbReference>
<dbReference type="InterPro" id="IPR001173">
    <property type="entry name" value="Glyco_trans_2-like"/>
</dbReference>
<gene>
    <name evidence="2" type="primary">epsJ_1</name>
    <name evidence="2" type="ORF">TG4357_01256</name>
</gene>
<organism evidence="2 3">
    <name type="scientific">Thalassovita gelatinovora</name>
    <name type="common">Thalassobius gelatinovorus</name>
    <dbReference type="NCBI Taxonomy" id="53501"/>
    <lineage>
        <taxon>Bacteria</taxon>
        <taxon>Pseudomonadati</taxon>
        <taxon>Pseudomonadota</taxon>
        <taxon>Alphaproteobacteria</taxon>
        <taxon>Rhodobacterales</taxon>
        <taxon>Roseobacteraceae</taxon>
        <taxon>Thalassovita</taxon>
    </lineage>
</organism>
<keyword evidence="3" id="KW-1185">Reference proteome</keyword>
<protein>
    <submittedName>
        <fullName evidence="2">Putative glycosyltransferase EpsJ</fullName>
        <ecNumber evidence="2">2.4.-.-</ecNumber>
    </submittedName>
</protein>
<dbReference type="CDD" id="cd00761">
    <property type="entry name" value="Glyco_tranf_GTA_type"/>
    <property type="match status" value="1"/>
</dbReference>
<dbReference type="SUPFAM" id="SSF53448">
    <property type="entry name" value="Nucleotide-diphospho-sugar transferases"/>
    <property type="match status" value="1"/>
</dbReference>
<evidence type="ECO:0000259" key="1">
    <source>
        <dbReference type="Pfam" id="PF00535"/>
    </source>
</evidence>
<dbReference type="EC" id="2.4.-.-" evidence="2"/>
<dbReference type="Proteomes" id="UP000051587">
    <property type="component" value="Unassembled WGS sequence"/>
</dbReference>
<evidence type="ECO:0000313" key="2">
    <source>
        <dbReference type="EMBL" id="CUH64399.1"/>
    </source>
</evidence>
<evidence type="ECO:0000313" key="3">
    <source>
        <dbReference type="Proteomes" id="UP000051587"/>
    </source>
</evidence>